<sequence length="332" mass="35989">MWLWSAVLPLLWALALALRYLVWQIGLGNREAYRGVIDTALQRWWRARSRGLPVEQVLLFGPEGEQQSYYTRLMTGTAPLPSPQVPSPGAPTVLRCPLSTNLTSQRAPLIAQHLAHMLLAQSGMRARWPHLRGLAWHGTAESYQVFASVLRAAGVSLPEQALPLVDLPTLDRLIDGFPRLCPEEEHWLLCAGVASVEQAAAKRLAGEAGFAWLVSHAPVSQLKRGEYLQADQGERAAELCAQMQRYANLDAAPAACLAMDAESLGAFGEGGWRANEHLLAAYWGVLDNVAPFIGMSVALLHSAGAGQACGWLSRDGENRLAMGVAVPHGKGK</sequence>
<evidence type="ECO:0000313" key="1">
    <source>
        <dbReference type="EMBL" id="MBG0838429.1"/>
    </source>
</evidence>
<dbReference type="Proteomes" id="UP000596932">
    <property type="component" value="Unassembled WGS sequence"/>
</dbReference>
<reference evidence="1" key="1">
    <citation type="submission" date="2020-07" db="EMBL/GenBank/DDBJ databases">
        <title>Pseudomonas chaetoceroseae sp. nov., a new member of the Pseudomonas oleovorans group isolated from a culture of Chaetoceros calcitrans.</title>
        <authorList>
            <person name="Girard L."/>
            <person name="Lood C."/>
            <person name="De Mot R."/>
            <person name="Baudart J."/>
        </authorList>
    </citation>
    <scope>NUCLEOTIDE SEQUENCE</scope>
    <source>
        <strain evidence="1">536</strain>
    </source>
</reference>
<accession>A0A931D6S9</accession>
<evidence type="ECO:0000313" key="2">
    <source>
        <dbReference type="Proteomes" id="UP000596932"/>
    </source>
</evidence>
<name>A0A931D6S9_9PSED</name>
<comment type="caution">
    <text evidence="1">The sequence shown here is derived from an EMBL/GenBank/DDBJ whole genome shotgun (WGS) entry which is preliminary data.</text>
</comment>
<protein>
    <submittedName>
        <fullName evidence="1">Uncharacterized protein</fullName>
    </submittedName>
</protein>
<dbReference type="EMBL" id="JACFYX010000047">
    <property type="protein sequence ID" value="MBG0838429.1"/>
    <property type="molecule type" value="Genomic_DNA"/>
</dbReference>
<proteinExistence type="predicted"/>
<organism evidence="1 2">
    <name type="scientific">Pseudomonas chaetocerotis</name>
    <dbReference type="NCBI Taxonomy" id="2758695"/>
    <lineage>
        <taxon>Bacteria</taxon>
        <taxon>Pseudomonadati</taxon>
        <taxon>Pseudomonadota</taxon>
        <taxon>Gammaproteobacteria</taxon>
        <taxon>Pseudomonadales</taxon>
        <taxon>Pseudomonadaceae</taxon>
        <taxon>Pseudomonas</taxon>
    </lineage>
</organism>
<gene>
    <name evidence="1" type="ORF">H3221_25275</name>
</gene>
<keyword evidence="2" id="KW-1185">Reference proteome</keyword>
<dbReference type="AlphaFoldDB" id="A0A931D6S9"/>